<evidence type="ECO:0000313" key="3">
    <source>
        <dbReference type="Proteomes" id="UP001566331"/>
    </source>
</evidence>
<dbReference type="Proteomes" id="UP001566331">
    <property type="component" value="Unassembled WGS sequence"/>
</dbReference>
<dbReference type="PANTHER" id="PTHR34109:SF1">
    <property type="entry name" value="VOC DOMAIN-CONTAINING PROTEIN"/>
    <property type="match status" value="1"/>
</dbReference>
<dbReference type="Gene3D" id="3.30.720.110">
    <property type="match status" value="1"/>
</dbReference>
<keyword evidence="3" id="KW-1185">Reference proteome</keyword>
<dbReference type="RefSeq" id="WP_370565431.1">
    <property type="nucleotide sequence ID" value="NZ_JBFWIB010000017.1"/>
</dbReference>
<dbReference type="Gene3D" id="3.30.720.120">
    <property type="match status" value="1"/>
</dbReference>
<dbReference type="PROSITE" id="PS51819">
    <property type="entry name" value="VOC"/>
    <property type="match status" value="1"/>
</dbReference>
<dbReference type="Pfam" id="PF00903">
    <property type="entry name" value="Glyoxalase"/>
    <property type="match status" value="1"/>
</dbReference>
<protein>
    <submittedName>
        <fullName evidence="2">VOC family protein</fullName>
    </submittedName>
</protein>
<dbReference type="InterPro" id="IPR004360">
    <property type="entry name" value="Glyas_Fos-R_dOase_dom"/>
</dbReference>
<feature type="domain" description="VOC" evidence="1">
    <location>
        <begin position="10"/>
        <end position="134"/>
    </location>
</feature>
<gene>
    <name evidence="2" type="ORF">AB6713_15335</name>
</gene>
<dbReference type="InterPro" id="IPR037523">
    <property type="entry name" value="VOC_core"/>
</dbReference>
<name>A0ABV4HT90_9GAMM</name>
<organism evidence="2 3">
    <name type="scientific">Luteimonas salinilitoris</name>
    <dbReference type="NCBI Taxonomy" id="3237697"/>
    <lineage>
        <taxon>Bacteria</taxon>
        <taxon>Pseudomonadati</taxon>
        <taxon>Pseudomonadota</taxon>
        <taxon>Gammaproteobacteria</taxon>
        <taxon>Lysobacterales</taxon>
        <taxon>Lysobacteraceae</taxon>
        <taxon>Luteimonas</taxon>
    </lineage>
</organism>
<dbReference type="InterPro" id="IPR029068">
    <property type="entry name" value="Glyas_Bleomycin-R_OHBP_Dase"/>
</dbReference>
<dbReference type="CDD" id="cd07246">
    <property type="entry name" value="VOC_like"/>
    <property type="match status" value="1"/>
</dbReference>
<evidence type="ECO:0000313" key="2">
    <source>
        <dbReference type="EMBL" id="MEZ0475972.1"/>
    </source>
</evidence>
<accession>A0ABV4HT90</accession>
<sequence length="157" mass="17051">MSVDPIPHDRLCAVPHLVVEDADAAIAFYREAFGAVETMRLVEPGGKIAHAEVRIGTAPVMLAEPYPELGFVGPRALAGTAVSFTLYVDDVDARFDRAVAAGASVRQAVRDEFYGDRCGQLSDPFGHLWTLATRIEDVSAEEMARRFARCFPSPDNA</sequence>
<reference evidence="2 3" key="1">
    <citation type="submission" date="2024-07" db="EMBL/GenBank/DDBJ databases">
        <title>Luteimonas salilacus sp. nov., isolated from the shore soil of Salt Lake in Tibet of China.</title>
        <authorList>
            <person name="Zhang X."/>
            <person name="Li A."/>
        </authorList>
    </citation>
    <scope>NUCLEOTIDE SEQUENCE [LARGE SCALE GENOMIC DNA]</scope>
    <source>
        <strain evidence="2 3">B3-2-R+30</strain>
    </source>
</reference>
<evidence type="ECO:0000259" key="1">
    <source>
        <dbReference type="PROSITE" id="PS51819"/>
    </source>
</evidence>
<comment type="caution">
    <text evidence="2">The sequence shown here is derived from an EMBL/GenBank/DDBJ whole genome shotgun (WGS) entry which is preliminary data.</text>
</comment>
<dbReference type="EMBL" id="JBFWIC010000024">
    <property type="protein sequence ID" value="MEZ0475972.1"/>
    <property type="molecule type" value="Genomic_DNA"/>
</dbReference>
<dbReference type="PANTHER" id="PTHR34109">
    <property type="entry name" value="BNAUNNG04460D PROTEIN-RELATED"/>
    <property type="match status" value="1"/>
</dbReference>
<proteinExistence type="predicted"/>
<dbReference type="SUPFAM" id="SSF54593">
    <property type="entry name" value="Glyoxalase/Bleomycin resistance protein/Dihydroxybiphenyl dioxygenase"/>
    <property type="match status" value="1"/>
</dbReference>